<reference evidence="2" key="1">
    <citation type="journal article" date="2022" name="Mol. Ecol. Resour.">
        <title>The genomes of chicory, endive, great burdock and yacon provide insights into Asteraceae palaeo-polyploidization history and plant inulin production.</title>
        <authorList>
            <person name="Fan W."/>
            <person name="Wang S."/>
            <person name="Wang H."/>
            <person name="Wang A."/>
            <person name="Jiang F."/>
            <person name="Liu H."/>
            <person name="Zhao H."/>
            <person name="Xu D."/>
            <person name="Zhang Y."/>
        </authorList>
    </citation>
    <scope>NUCLEOTIDE SEQUENCE [LARGE SCALE GENOMIC DNA]</scope>
    <source>
        <strain evidence="2">cv. Yunnan</strain>
    </source>
</reference>
<accession>A0ACB9BSV3</accession>
<evidence type="ECO:0000313" key="2">
    <source>
        <dbReference type="Proteomes" id="UP001056120"/>
    </source>
</evidence>
<proteinExistence type="predicted"/>
<reference evidence="1 2" key="2">
    <citation type="journal article" date="2022" name="Mol. Ecol. Resour.">
        <title>The genomes of chicory, endive, great burdock and yacon provide insights into Asteraceae paleo-polyploidization history and plant inulin production.</title>
        <authorList>
            <person name="Fan W."/>
            <person name="Wang S."/>
            <person name="Wang H."/>
            <person name="Wang A."/>
            <person name="Jiang F."/>
            <person name="Liu H."/>
            <person name="Zhao H."/>
            <person name="Xu D."/>
            <person name="Zhang Y."/>
        </authorList>
    </citation>
    <scope>NUCLEOTIDE SEQUENCE [LARGE SCALE GENOMIC DNA]</scope>
    <source>
        <strain evidence="2">cv. Yunnan</strain>
        <tissue evidence="1">Leaves</tissue>
    </source>
</reference>
<gene>
    <name evidence="1" type="ORF">L1987_64759</name>
</gene>
<evidence type="ECO:0000313" key="1">
    <source>
        <dbReference type="EMBL" id="KAI3724989.1"/>
    </source>
</evidence>
<comment type="caution">
    <text evidence="1">The sequence shown here is derived from an EMBL/GenBank/DDBJ whole genome shotgun (WGS) entry which is preliminary data.</text>
</comment>
<sequence>MQGHTVEGSEGRLCYDPPKLDANVEPPLCRKCCVFGHTDDVHKPVPPPPVAETLAIDPPKVAPPFAPKKGKEIMDDGFSKVIKKKKKFNGPKPRMQIPSLNVSKLGPSKPPGRSRPNVDNGLSTKAQNTHVHVSNPFSTLDDTTQTEDSFPELNAALKKFAKRYVETNTIPDPDVFRTWSTDLKDYYYSLTKEDVEEVESETDGMAKLMSTGVP</sequence>
<name>A0ACB9BSV3_9ASTR</name>
<dbReference type="Proteomes" id="UP001056120">
    <property type="component" value="Linkage Group LG22"/>
</dbReference>
<organism evidence="1 2">
    <name type="scientific">Smallanthus sonchifolius</name>
    <dbReference type="NCBI Taxonomy" id="185202"/>
    <lineage>
        <taxon>Eukaryota</taxon>
        <taxon>Viridiplantae</taxon>
        <taxon>Streptophyta</taxon>
        <taxon>Embryophyta</taxon>
        <taxon>Tracheophyta</taxon>
        <taxon>Spermatophyta</taxon>
        <taxon>Magnoliopsida</taxon>
        <taxon>eudicotyledons</taxon>
        <taxon>Gunneridae</taxon>
        <taxon>Pentapetalae</taxon>
        <taxon>asterids</taxon>
        <taxon>campanulids</taxon>
        <taxon>Asterales</taxon>
        <taxon>Asteraceae</taxon>
        <taxon>Asteroideae</taxon>
        <taxon>Heliantheae alliance</taxon>
        <taxon>Millerieae</taxon>
        <taxon>Smallanthus</taxon>
    </lineage>
</organism>
<protein>
    <submittedName>
        <fullName evidence="1">Uncharacterized protein</fullName>
    </submittedName>
</protein>
<dbReference type="EMBL" id="CM042039">
    <property type="protein sequence ID" value="KAI3724989.1"/>
    <property type="molecule type" value="Genomic_DNA"/>
</dbReference>
<keyword evidence="2" id="KW-1185">Reference proteome</keyword>